<proteinExistence type="predicted"/>
<dbReference type="InterPro" id="IPR036013">
    <property type="entry name" value="Band_7/SPFH_dom_sf"/>
</dbReference>
<reference evidence="2 3" key="1">
    <citation type="journal article" date="2016" name="Nat. Commun.">
        <title>Thousands of microbial genomes shed light on interconnected biogeochemical processes in an aquifer system.</title>
        <authorList>
            <person name="Anantharaman K."/>
            <person name="Brown C.T."/>
            <person name="Hug L.A."/>
            <person name="Sharon I."/>
            <person name="Castelle C.J."/>
            <person name="Probst A.J."/>
            <person name="Thomas B.C."/>
            <person name="Singh A."/>
            <person name="Wilkins M.J."/>
            <person name="Karaoz U."/>
            <person name="Brodie E.L."/>
            <person name="Williams K.H."/>
            <person name="Hubbard S.S."/>
            <person name="Banfield J.F."/>
        </authorList>
    </citation>
    <scope>NUCLEOTIDE SEQUENCE [LARGE SCALE GENOMIC DNA]</scope>
</reference>
<dbReference type="EMBL" id="MHTJ01000003">
    <property type="protein sequence ID" value="OHA58543.1"/>
    <property type="molecule type" value="Genomic_DNA"/>
</dbReference>
<protein>
    <recommendedName>
        <fullName evidence="1">Band 7 domain-containing protein</fullName>
    </recommendedName>
</protein>
<dbReference type="Proteomes" id="UP000177043">
    <property type="component" value="Unassembled WGS sequence"/>
</dbReference>
<evidence type="ECO:0000259" key="1">
    <source>
        <dbReference type="Pfam" id="PF01145"/>
    </source>
</evidence>
<dbReference type="Gene3D" id="3.30.479.30">
    <property type="entry name" value="Band 7 domain"/>
    <property type="match status" value="1"/>
</dbReference>
<dbReference type="STRING" id="1802438.A2571_02085"/>
<sequence length="416" mass="46137">MSIFVLITDLCVFTFLLVRMYANKNQDLWDNSRECGCAVMYLVLFLMASLLETSELGQKYPDVPLPLLLRLLIPAHFLLSVTRRIPLGYVGVVTFFERPISDGEGEGPVFVPLLTHQLKIVPRKLQEIEIPGPADSIWRGEVDEMPDGKFPAFRVTHAETDNKDMMSRPIETIAGQPPVTLAPYEIPLKPDGKVDEERLDFLRSDRYTAEYEVRAKYRITNPGDFLKNFDGLTEFEQIAEDAVKGTMQTVLPKITIGTALENLGLLSKVLKQDLCTKITQDIPDAAVGVEIGDVEIKAVNLSHLLNTSMRLRIQARYERQTTVTNAKATAEKVILEGDAAAKAKAAPFREQATVWEDHPAARTAFIIEAFKESTGNAKPVIIAGMGGNAEQGNLMGMAAALMGEMLREPRQTPPQP</sequence>
<organism evidence="2 3">
    <name type="scientific">Candidatus Vogelbacteria bacterium RIFOXYD1_FULL_44_32</name>
    <dbReference type="NCBI Taxonomy" id="1802438"/>
    <lineage>
        <taxon>Bacteria</taxon>
        <taxon>Candidatus Vogeliibacteriota</taxon>
    </lineage>
</organism>
<name>A0A1G2QDR1_9BACT</name>
<dbReference type="AlphaFoldDB" id="A0A1G2QDR1"/>
<evidence type="ECO:0000313" key="3">
    <source>
        <dbReference type="Proteomes" id="UP000177043"/>
    </source>
</evidence>
<dbReference type="SUPFAM" id="SSF117892">
    <property type="entry name" value="Band 7/SPFH domain"/>
    <property type="match status" value="1"/>
</dbReference>
<accession>A0A1G2QDR1</accession>
<gene>
    <name evidence="2" type="ORF">A2571_02085</name>
</gene>
<dbReference type="Pfam" id="PF01145">
    <property type="entry name" value="Band_7"/>
    <property type="match status" value="1"/>
</dbReference>
<comment type="caution">
    <text evidence="2">The sequence shown here is derived from an EMBL/GenBank/DDBJ whole genome shotgun (WGS) entry which is preliminary data.</text>
</comment>
<feature type="domain" description="Band 7" evidence="1">
    <location>
        <begin position="84"/>
        <end position="330"/>
    </location>
</feature>
<evidence type="ECO:0000313" key="2">
    <source>
        <dbReference type="EMBL" id="OHA58543.1"/>
    </source>
</evidence>
<dbReference type="InterPro" id="IPR001107">
    <property type="entry name" value="Band_7"/>
</dbReference>